<dbReference type="Pfam" id="PF04084">
    <property type="entry name" value="RecA-like_ORC2"/>
    <property type="match status" value="1"/>
</dbReference>
<dbReference type="GO" id="GO:0005664">
    <property type="term" value="C:nuclear origin of replication recognition complex"/>
    <property type="evidence" value="ECO:0007669"/>
    <property type="project" value="TreeGrafter"/>
</dbReference>
<evidence type="ECO:0000256" key="3">
    <source>
        <dbReference type="ARBA" id="ARBA00022705"/>
    </source>
</evidence>
<dbReference type="Proteomes" id="UP000037122">
    <property type="component" value="Unassembled WGS sequence"/>
</dbReference>
<feature type="domain" description="Origin recognition complex subunit 2 winged-helix" evidence="7">
    <location>
        <begin position="699"/>
        <end position="757"/>
    </location>
</feature>
<evidence type="ECO:0000313" key="8">
    <source>
        <dbReference type="EMBL" id="KND97268.1"/>
    </source>
</evidence>
<dbReference type="VEuPathDB" id="FungiDB:CJJ09_003754"/>
<keyword evidence="3" id="KW-0235">DNA replication</keyword>
<sequence>MTGTSHDPGSKSLSEDSSSTNNGHNAPNLEYVTPSASEAESPTKTPTRRVGLQSPAKRAPSELDLLARKKAASTYSRLMNEEADDEDNILRQQELNLAEQIIQDSKQAELPPKRRRGRPRKEEAAKRPKVQVELTPRRRERRAAVEKREAEKEAERKRLEEEKIRKEERRKELEERRKQRKLRQALLLAAKKENDESTLESDDSEEEDGASTDEEGFSESEDEKPKRPKRKVSTPRKPRAPARSELPTPSKAAKLERRTKKGRPSKQEMVTGTVNSIFHMDDLEFFQDRSNSAKGTPVEEPKAKPSISLNFDNTGDSSFSYIPQISGLSKKPQPNAEVTPIQQFEPLPVPELNRDGTIKDKSYIEKYFPNADIDLNFPGRLVDERAYFLEGSEGYFEQHNLRFRPSSSALSSRAPELEYDEFLPMVKLGSLIHKNELEALRSLHKNLYHQYCFELSQGYNLNFYGIGSKSEFVLDFVNNYLLDWYEQVLQEDDEYPVVMVANGYNPATKLKPVIYDIASAIITPEVRKQKNIKMPKHMSEAFPFLVTYMKKQVVRHQENGLVKPRLILVVHNIDGEAFRDERSQNILSQLASLPDVWLITSVDNVNASLLWDLYRFKNFNFLWHEATTYTPYSVELSFKDVLGLGRSKKFVGSKGAKYVLTSLSSNAQNLYRVLLEMQLKVLEDAAASKSGRTGLRGLIKLGVEFKKLYEQCLMEYVTSNEMNFRSILGEYVEHKMCSLTKNASGKEIVFIPYAYDEIALILRDHFQK</sequence>
<dbReference type="EMBL" id="LGST01000043">
    <property type="protein sequence ID" value="KND97268.1"/>
    <property type="molecule type" value="Genomic_DNA"/>
</dbReference>
<feature type="region of interest" description="Disordered" evidence="5">
    <location>
        <begin position="1"/>
        <end position="64"/>
    </location>
</feature>
<evidence type="ECO:0000256" key="5">
    <source>
        <dbReference type="SAM" id="MobiDB-lite"/>
    </source>
</evidence>
<dbReference type="PANTHER" id="PTHR14052:SF0">
    <property type="entry name" value="ORIGIN RECOGNITION COMPLEX SUBUNIT 2"/>
    <property type="match status" value="1"/>
</dbReference>
<reference evidence="9" key="1">
    <citation type="journal article" date="2015" name="BMC Genomics">
        <title>Draft genome of a commonly misdiagnosed multidrug resistant pathogen Candida auris.</title>
        <authorList>
            <person name="Chatterjee S."/>
            <person name="Alampalli S.V."/>
            <person name="Nageshan R.K."/>
            <person name="Chettiar S.T."/>
            <person name="Joshi S."/>
            <person name="Tatu U.S."/>
        </authorList>
    </citation>
    <scope>NUCLEOTIDE SEQUENCE [LARGE SCALE GENOMIC DNA]</scope>
    <source>
        <strain evidence="9">6684</strain>
    </source>
</reference>
<evidence type="ECO:0000256" key="4">
    <source>
        <dbReference type="ARBA" id="ARBA00023242"/>
    </source>
</evidence>
<feature type="compositionally biased region" description="Basic and acidic residues" evidence="5">
    <location>
        <begin position="142"/>
        <end position="177"/>
    </location>
</feature>
<dbReference type="VEuPathDB" id="FungiDB:CJI96_0003658"/>
<keyword evidence="4" id="KW-0539">Nucleus</keyword>
<evidence type="ECO:0000313" key="9">
    <source>
        <dbReference type="Proteomes" id="UP000037122"/>
    </source>
</evidence>
<evidence type="ECO:0008006" key="10">
    <source>
        <dbReference type="Google" id="ProtNLM"/>
    </source>
</evidence>
<dbReference type="VEuPathDB" id="FungiDB:CJJ07_002930"/>
<comment type="subcellular location">
    <subcellularLocation>
        <location evidence="1">Nucleus</location>
    </subcellularLocation>
</comment>
<evidence type="ECO:0000256" key="1">
    <source>
        <dbReference type="ARBA" id="ARBA00004123"/>
    </source>
</evidence>
<dbReference type="VEuPathDB" id="FungiDB:B9J08_001494"/>
<evidence type="ECO:0000259" key="6">
    <source>
        <dbReference type="Pfam" id="PF04084"/>
    </source>
</evidence>
<gene>
    <name evidence="8" type="ORF">QG37_06487</name>
</gene>
<evidence type="ECO:0000259" key="7">
    <source>
        <dbReference type="Pfam" id="PF24882"/>
    </source>
</evidence>
<feature type="compositionally biased region" description="Polar residues" evidence="5">
    <location>
        <begin position="34"/>
        <end position="45"/>
    </location>
</feature>
<accession>A0A0L0NTA1</accession>
<comment type="similarity">
    <text evidence="2">Belongs to the ORC2 family.</text>
</comment>
<dbReference type="VEuPathDB" id="FungiDB:CJI97_001110"/>
<dbReference type="InterPro" id="IPR007220">
    <property type="entry name" value="ORC2"/>
</dbReference>
<dbReference type="InterPro" id="IPR056772">
    <property type="entry name" value="RecA-like_ORC2"/>
</dbReference>
<organism evidence="8 9">
    <name type="scientific">Candidozyma auris</name>
    <name type="common">Yeast</name>
    <name type="synonym">Candida auris</name>
    <dbReference type="NCBI Taxonomy" id="498019"/>
    <lineage>
        <taxon>Eukaryota</taxon>
        <taxon>Fungi</taxon>
        <taxon>Dikarya</taxon>
        <taxon>Ascomycota</taxon>
        <taxon>Saccharomycotina</taxon>
        <taxon>Pichiomycetes</taxon>
        <taxon>Metschnikowiaceae</taxon>
        <taxon>Candidozyma</taxon>
    </lineage>
</organism>
<feature type="compositionally biased region" description="Polar residues" evidence="5">
    <location>
        <begin position="1"/>
        <end position="25"/>
    </location>
</feature>
<name>A0A0L0NTA1_CANAR</name>
<feature type="domain" description="Origin recognition complex subunit 2 RecA-like" evidence="6">
    <location>
        <begin position="437"/>
        <end position="625"/>
    </location>
</feature>
<evidence type="ECO:0000256" key="2">
    <source>
        <dbReference type="ARBA" id="ARBA00007421"/>
    </source>
</evidence>
<dbReference type="VEuPathDB" id="FungiDB:QG37_06487"/>
<feature type="compositionally biased region" description="Basic residues" evidence="5">
    <location>
        <begin position="226"/>
        <end position="240"/>
    </location>
</feature>
<dbReference type="Pfam" id="PF24882">
    <property type="entry name" value="WHD_ORC2"/>
    <property type="match status" value="1"/>
</dbReference>
<protein>
    <recommendedName>
        <fullName evidence="10">Origin recognition complex subunit 2</fullName>
    </recommendedName>
</protein>
<proteinExistence type="inferred from homology"/>
<dbReference type="PANTHER" id="PTHR14052">
    <property type="entry name" value="ORIGIN RECOGNITION COMPLEX SUBUNIT 2"/>
    <property type="match status" value="1"/>
</dbReference>
<dbReference type="AlphaFoldDB" id="A0A0L0NTA1"/>
<dbReference type="GO" id="GO:0006260">
    <property type="term" value="P:DNA replication"/>
    <property type="evidence" value="ECO:0007669"/>
    <property type="project" value="UniProtKB-KW"/>
</dbReference>
<dbReference type="GO" id="GO:0003688">
    <property type="term" value="F:DNA replication origin binding"/>
    <property type="evidence" value="ECO:0007669"/>
    <property type="project" value="TreeGrafter"/>
</dbReference>
<dbReference type="InterPro" id="IPR056773">
    <property type="entry name" value="WHD_ORC2"/>
</dbReference>
<feature type="region of interest" description="Disordered" evidence="5">
    <location>
        <begin position="101"/>
        <end position="272"/>
    </location>
</feature>
<feature type="compositionally biased region" description="Acidic residues" evidence="5">
    <location>
        <begin position="196"/>
        <end position="222"/>
    </location>
</feature>
<feature type="region of interest" description="Disordered" evidence="5">
    <location>
        <begin position="291"/>
        <end position="310"/>
    </location>
</feature>
<comment type="caution">
    <text evidence="8">The sequence shown here is derived from an EMBL/GenBank/DDBJ whole genome shotgun (WGS) entry which is preliminary data.</text>
</comment>